<dbReference type="GO" id="GO:0016787">
    <property type="term" value="F:hydrolase activity"/>
    <property type="evidence" value="ECO:0007669"/>
    <property type="project" value="UniProtKB-KW"/>
</dbReference>
<dbReference type="RefSeq" id="WP_054493423.1">
    <property type="nucleotide sequence ID" value="NZ_BBZA01000177.1"/>
</dbReference>
<dbReference type="STRING" id="872965.SE16_02785"/>
<dbReference type="EMBL" id="BBZA01000177">
    <property type="protein sequence ID" value="GAP63611.1"/>
    <property type="molecule type" value="Genomic_DNA"/>
</dbReference>
<dbReference type="PATRIC" id="fig|872965.6.peg.510"/>
<accession>A0A0M8K9I3</accession>
<protein>
    <submittedName>
        <fullName evidence="3">Haloacid dehalogenase</fullName>
    </submittedName>
    <submittedName>
        <fullName evidence="2">Putative hydrolase of the HAD superfamily</fullName>
    </submittedName>
</protein>
<dbReference type="SUPFAM" id="SSF56784">
    <property type="entry name" value="HAD-like"/>
    <property type="match status" value="1"/>
</dbReference>
<dbReference type="AlphaFoldDB" id="A0A0M8K9I3"/>
<dbReference type="InterPro" id="IPR023198">
    <property type="entry name" value="PGP-like_dom2"/>
</dbReference>
<evidence type="ECO:0000313" key="4">
    <source>
        <dbReference type="Proteomes" id="UP000037784"/>
    </source>
</evidence>
<gene>
    <name evidence="2" type="ORF">ARMA_2034</name>
    <name evidence="3" type="ORF">SE16_02785</name>
</gene>
<sequence length="246" mass="28281">MQLQAIAFDADDTLWHNETIFSMTQQKFFDMLAAYCDREEVERRLYETEVRNLKIFGYGVKGFTLAMIETAIEVTNGRIPARDIQRLIDFGREMLAAPVELLPGVERVIATLANRFPLLVITKGDLFDQETKIARSGLAGYFQHIEVVSEKTPEAYRAILQEHGIAPQHFLMVGNSLRSDIVPVLEIGGYAVHIPYHITWQHEQAERPTSPRYAELEDIRELPRWLDQQGARFIDQPTHNEERSNV</sequence>
<proteinExistence type="predicted"/>
<evidence type="ECO:0000313" key="2">
    <source>
        <dbReference type="EMBL" id="GAP63611.1"/>
    </source>
</evidence>
<keyword evidence="4" id="KW-1185">Reference proteome</keyword>
<dbReference type="Pfam" id="PF00702">
    <property type="entry name" value="Hydrolase"/>
    <property type="match status" value="1"/>
</dbReference>
<evidence type="ECO:0000313" key="5">
    <source>
        <dbReference type="Proteomes" id="UP000050502"/>
    </source>
</evidence>
<comment type="caution">
    <text evidence="2">The sequence shown here is derived from an EMBL/GenBank/DDBJ whole genome shotgun (WGS) entry which is preliminary data.</text>
</comment>
<dbReference type="InterPro" id="IPR051540">
    <property type="entry name" value="S-2-haloacid_dehalogenase"/>
</dbReference>
<dbReference type="OrthoDB" id="6101375at2"/>
<dbReference type="Proteomes" id="UP000050502">
    <property type="component" value="Unassembled WGS sequence"/>
</dbReference>
<evidence type="ECO:0000313" key="3">
    <source>
        <dbReference type="EMBL" id="KPL89397.1"/>
    </source>
</evidence>
<keyword evidence="1 2" id="KW-0378">Hydrolase</keyword>
<dbReference type="Proteomes" id="UP000037784">
    <property type="component" value="Unassembled WGS sequence"/>
</dbReference>
<dbReference type="PANTHER" id="PTHR43316">
    <property type="entry name" value="HYDROLASE, HALOACID DELAHOGENASE-RELATED"/>
    <property type="match status" value="1"/>
</dbReference>
<dbReference type="CDD" id="cd07515">
    <property type="entry name" value="HAD-like"/>
    <property type="match status" value="1"/>
</dbReference>
<evidence type="ECO:0000256" key="1">
    <source>
        <dbReference type="ARBA" id="ARBA00022801"/>
    </source>
</evidence>
<dbReference type="Gene3D" id="1.10.150.240">
    <property type="entry name" value="Putative phosphatase, domain 2"/>
    <property type="match status" value="1"/>
</dbReference>
<dbReference type="Gene3D" id="3.40.50.1000">
    <property type="entry name" value="HAD superfamily/HAD-like"/>
    <property type="match status" value="1"/>
</dbReference>
<dbReference type="SFLD" id="SFLDS00003">
    <property type="entry name" value="Haloacid_Dehalogenase"/>
    <property type="match status" value="1"/>
</dbReference>
<dbReference type="SFLD" id="SFLDG01129">
    <property type="entry name" value="C1.5:_HAD__Beta-PGM__Phosphata"/>
    <property type="match status" value="1"/>
</dbReference>
<name>A0A0M8K9I3_9CHLR</name>
<dbReference type="EMBL" id="LGKN01000003">
    <property type="protein sequence ID" value="KPL89397.1"/>
    <property type="molecule type" value="Genomic_DNA"/>
</dbReference>
<reference evidence="4" key="3">
    <citation type="submission" date="2015-08" db="EMBL/GenBank/DDBJ databases">
        <title>Draft Genome Sequence of a Heterotrophic Facultative Anaerobic Bacterium Ardenticatena maritima Strain 110S.</title>
        <authorList>
            <person name="Kawaichi S."/>
            <person name="Yoshida T."/>
            <person name="Sako Y."/>
            <person name="Nakamura R."/>
        </authorList>
    </citation>
    <scope>NUCLEOTIDE SEQUENCE [LARGE SCALE GENOMIC DNA]</scope>
    <source>
        <strain evidence="4">110S</strain>
    </source>
</reference>
<reference evidence="3 5" key="2">
    <citation type="submission" date="2015-07" db="EMBL/GenBank/DDBJ databases">
        <title>Whole genome sequence of Ardenticatena maritima DSM 23922.</title>
        <authorList>
            <person name="Hemp J."/>
            <person name="Ward L.M."/>
            <person name="Pace L.A."/>
            <person name="Fischer W.W."/>
        </authorList>
    </citation>
    <scope>NUCLEOTIDE SEQUENCE [LARGE SCALE GENOMIC DNA]</scope>
    <source>
        <strain evidence="3 5">110S</strain>
    </source>
</reference>
<organism evidence="2 4">
    <name type="scientific">Ardenticatena maritima</name>
    <dbReference type="NCBI Taxonomy" id="872965"/>
    <lineage>
        <taxon>Bacteria</taxon>
        <taxon>Bacillati</taxon>
        <taxon>Chloroflexota</taxon>
        <taxon>Ardenticatenia</taxon>
        <taxon>Ardenticatenales</taxon>
        <taxon>Ardenticatenaceae</taxon>
        <taxon>Ardenticatena</taxon>
    </lineage>
</organism>
<reference evidence="2" key="1">
    <citation type="journal article" date="2015" name="Genome Announc.">
        <title>Draft Genome Sequence of a Heterotrophic Facultative Anaerobic Thermophilic Bacterium, Ardenticatena maritima Strain 110ST.</title>
        <authorList>
            <person name="Kawaichi S."/>
            <person name="Yoshida T."/>
            <person name="Sako Y."/>
            <person name="Nakamura R."/>
        </authorList>
    </citation>
    <scope>NUCLEOTIDE SEQUENCE [LARGE SCALE GENOMIC DNA]</scope>
    <source>
        <strain evidence="2">110S</strain>
    </source>
</reference>
<dbReference type="PANTHER" id="PTHR43316:SF8">
    <property type="entry name" value="HAD FAMILY HYDROLASE"/>
    <property type="match status" value="1"/>
</dbReference>
<dbReference type="InterPro" id="IPR036412">
    <property type="entry name" value="HAD-like_sf"/>
</dbReference>
<dbReference type="InterPro" id="IPR023214">
    <property type="entry name" value="HAD_sf"/>
</dbReference>